<comment type="caution">
    <text evidence="2">The sequence shown here is derived from an EMBL/GenBank/DDBJ whole genome shotgun (WGS) entry which is preliminary data.</text>
</comment>
<evidence type="ECO:0000256" key="1">
    <source>
        <dbReference type="SAM" id="SignalP"/>
    </source>
</evidence>
<reference evidence="2 3" key="1">
    <citation type="submission" date="2019-05" db="EMBL/GenBank/DDBJ databases">
        <title>Another draft genome of Portunus trituberculatus and its Hox gene families provides insights of decapod evolution.</title>
        <authorList>
            <person name="Jeong J.-H."/>
            <person name="Song I."/>
            <person name="Kim S."/>
            <person name="Choi T."/>
            <person name="Kim D."/>
            <person name="Ryu S."/>
            <person name="Kim W."/>
        </authorList>
    </citation>
    <scope>NUCLEOTIDE SEQUENCE [LARGE SCALE GENOMIC DNA]</scope>
    <source>
        <tissue evidence="2">Muscle</tissue>
    </source>
</reference>
<proteinExistence type="predicted"/>
<feature type="signal peptide" evidence="1">
    <location>
        <begin position="1"/>
        <end position="27"/>
    </location>
</feature>
<dbReference type="AlphaFoldDB" id="A0A5B7G3W4"/>
<organism evidence="2 3">
    <name type="scientific">Portunus trituberculatus</name>
    <name type="common">Swimming crab</name>
    <name type="synonym">Neptunus trituberculatus</name>
    <dbReference type="NCBI Taxonomy" id="210409"/>
    <lineage>
        <taxon>Eukaryota</taxon>
        <taxon>Metazoa</taxon>
        <taxon>Ecdysozoa</taxon>
        <taxon>Arthropoda</taxon>
        <taxon>Crustacea</taxon>
        <taxon>Multicrustacea</taxon>
        <taxon>Malacostraca</taxon>
        <taxon>Eumalacostraca</taxon>
        <taxon>Eucarida</taxon>
        <taxon>Decapoda</taxon>
        <taxon>Pleocyemata</taxon>
        <taxon>Brachyura</taxon>
        <taxon>Eubrachyura</taxon>
        <taxon>Portunoidea</taxon>
        <taxon>Portunidae</taxon>
        <taxon>Portuninae</taxon>
        <taxon>Portunus</taxon>
    </lineage>
</organism>
<feature type="chain" id="PRO_5023139062" evidence="1">
    <location>
        <begin position="28"/>
        <end position="61"/>
    </location>
</feature>
<dbReference type="EMBL" id="VSRR010010722">
    <property type="protein sequence ID" value="MPC52239.1"/>
    <property type="molecule type" value="Genomic_DNA"/>
</dbReference>
<evidence type="ECO:0000313" key="2">
    <source>
        <dbReference type="EMBL" id="MPC52239.1"/>
    </source>
</evidence>
<keyword evidence="3" id="KW-1185">Reference proteome</keyword>
<keyword evidence="1" id="KW-0732">Signal</keyword>
<accession>A0A5B7G3W4</accession>
<dbReference type="Proteomes" id="UP000324222">
    <property type="component" value="Unassembled WGS sequence"/>
</dbReference>
<gene>
    <name evidence="2" type="ORF">E2C01_046102</name>
</gene>
<evidence type="ECO:0000313" key="3">
    <source>
        <dbReference type="Proteomes" id="UP000324222"/>
    </source>
</evidence>
<protein>
    <submittedName>
        <fullName evidence="2">Uncharacterized protein</fullName>
    </submittedName>
</protein>
<name>A0A5B7G3W4_PORTR</name>
<sequence>MQRLVPDSSSASILIYAAFVVLHLTSSQRSDTPYTCSVLREQDQLQTNVSAAMYSFFVFTL</sequence>